<dbReference type="OrthoDB" id="10248252at2759"/>
<dbReference type="PANTHER" id="PTHR44019">
    <property type="entry name" value="WD REPEAT-CONTAINING PROTEIN 55"/>
    <property type="match status" value="1"/>
</dbReference>
<dbReference type="InterPro" id="IPR036322">
    <property type="entry name" value="WD40_repeat_dom_sf"/>
</dbReference>
<feature type="repeat" description="WD" evidence="3">
    <location>
        <begin position="729"/>
        <end position="742"/>
    </location>
</feature>
<dbReference type="AlphaFoldDB" id="A0A1J8Q8D1"/>
<dbReference type="InterPro" id="IPR050505">
    <property type="entry name" value="WDR55/POC1"/>
</dbReference>
<keyword evidence="1 3" id="KW-0853">WD repeat</keyword>
<evidence type="ECO:0008006" key="7">
    <source>
        <dbReference type="Google" id="ProtNLM"/>
    </source>
</evidence>
<dbReference type="Pfam" id="PF00400">
    <property type="entry name" value="WD40"/>
    <property type="match status" value="1"/>
</dbReference>
<sequence length="807" mass="89108">MHPRLPPDIIDVDALSSDEEDDDVVLCTGFRVNRQQARFAGAFVSPATRPPASITRRTTTLMNHQPVASSSRLPMPPPPNSQTTKYNPTYAYTRSGLSEVVEKERRKKRFAMDLGECPSKKPATTSTIAMANAPSRQKEKRKQVIDLCSSDDDNQAKKPRLISEDNNLEVDRKPDIYANDENAFQMDVNDDVRNNHGTNNSFPITNTVSPQLSSKEPEYDSEEEYVNYMASLNISDESYWKPMPVNNKAEDLSRNVDIKVEVSRPRGLCPLRPKYFAVHYPVTPIDPYFKDSDKFIWGQLNSIRGLRPRQKPPHRLRIASYAPSIGSARSLKLFQDLGYDKLGVVESHQAASGCVNKIVQVQGAIVACAAASAGHPDHSQEEREGVHFTIFIFSETLIPAAPLPPDNNAGTLVVLHQDRCHIIDAHCIDRRASSKKYYTVNDISFNPLNPDQFVSTGNDFKVQIWQLPKVDGMEMSDFIIDGPWMLNSLTLGDAAQDLVYSPDGTNLAVSCRDGTISIFKTMDLFTSSPWGRTMPPPDPKARLHASPLNAGYGAGTVLWGCGPTERHIYTSSEPHDSDGEGKDKGFHCAHDASRGTQLFRFDAHESGDAAAISPDGQSYALITCGENNRHPLRLYDVARKLRHSVAQVTLKPSVLQSASFEVTKATFSSEGRLLAVARSDNVLHMYDIRALEKGPLVEFKHGELEAGPTGYGVVQASWVEGRDRRRVGIVSGGNDGCVRLWDPSIALSDESQGKVLARTDFDVGYFAMGDMWAGEKPLVLGHCGGGLYVYDLLDGDSIPIASNKDRE</sequence>
<reference evidence="5 6" key="1">
    <citation type="submission" date="2016-03" db="EMBL/GenBank/DDBJ databases">
        <title>Comparative genomics of the ectomycorrhizal sister species Rhizopogon vinicolor and Rhizopogon vesiculosus (Basidiomycota: Boletales) reveals a divergence of the mating type B locus.</title>
        <authorList>
            <person name="Mujic A.B."/>
            <person name="Kuo A."/>
            <person name="Tritt A."/>
            <person name="Lipzen A."/>
            <person name="Chen C."/>
            <person name="Johnson J."/>
            <person name="Sharma A."/>
            <person name="Barry K."/>
            <person name="Grigoriev I.V."/>
            <person name="Spatafora J.W."/>
        </authorList>
    </citation>
    <scope>NUCLEOTIDE SEQUENCE [LARGE SCALE GENOMIC DNA]</scope>
    <source>
        <strain evidence="5 6">AM-OR11-056</strain>
    </source>
</reference>
<accession>A0A1J8Q8D1</accession>
<evidence type="ECO:0000256" key="4">
    <source>
        <dbReference type="SAM" id="MobiDB-lite"/>
    </source>
</evidence>
<dbReference type="SMART" id="SM00320">
    <property type="entry name" value="WD40"/>
    <property type="match status" value="5"/>
</dbReference>
<name>A0A1J8Q8D1_9AGAM</name>
<feature type="region of interest" description="Disordered" evidence="4">
    <location>
        <begin position="194"/>
        <end position="214"/>
    </location>
</feature>
<dbReference type="Gene3D" id="2.130.10.10">
    <property type="entry name" value="YVTN repeat-like/Quinoprotein amine dehydrogenase"/>
    <property type="match status" value="2"/>
</dbReference>
<dbReference type="InterPro" id="IPR015943">
    <property type="entry name" value="WD40/YVTN_repeat-like_dom_sf"/>
</dbReference>
<dbReference type="InterPro" id="IPR001680">
    <property type="entry name" value="WD40_rpt"/>
</dbReference>
<evidence type="ECO:0000256" key="3">
    <source>
        <dbReference type="PROSITE-ProRule" id="PRU00221"/>
    </source>
</evidence>
<dbReference type="PROSITE" id="PS50082">
    <property type="entry name" value="WD_REPEATS_2"/>
    <property type="match status" value="1"/>
</dbReference>
<dbReference type="STRING" id="180088.A0A1J8Q8D1"/>
<comment type="caution">
    <text evidence="5">The sequence shown here is derived from an EMBL/GenBank/DDBJ whole genome shotgun (WGS) entry which is preliminary data.</text>
</comment>
<evidence type="ECO:0000313" key="5">
    <source>
        <dbReference type="EMBL" id="OJA09544.1"/>
    </source>
</evidence>
<feature type="compositionally biased region" description="Polar residues" evidence="4">
    <location>
        <begin position="195"/>
        <end position="214"/>
    </location>
</feature>
<evidence type="ECO:0000256" key="2">
    <source>
        <dbReference type="ARBA" id="ARBA00022737"/>
    </source>
</evidence>
<protein>
    <recommendedName>
        <fullName evidence="7">WD40 repeat-like protein</fullName>
    </recommendedName>
</protein>
<feature type="region of interest" description="Disordered" evidence="4">
    <location>
        <begin position="64"/>
        <end position="88"/>
    </location>
</feature>
<keyword evidence="2" id="KW-0677">Repeat</keyword>
<keyword evidence="6" id="KW-1185">Reference proteome</keyword>
<dbReference type="EMBL" id="LVVM01005878">
    <property type="protein sequence ID" value="OJA09544.1"/>
    <property type="molecule type" value="Genomic_DNA"/>
</dbReference>
<dbReference type="SUPFAM" id="SSF50978">
    <property type="entry name" value="WD40 repeat-like"/>
    <property type="match status" value="1"/>
</dbReference>
<evidence type="ECO:0000313" key="6">
    <source>
        <dbReference type="Proteomes" id="UP000183567"/>
    </source>
</evidence>
<gene>
    <name evidence="5" type="ORF">AZE42_01140</name>
</gene>
<organism evidence="5 6">
    <name type="scientific">Rhizopogon vesiculosus</name>
    <dbReference type="NCBI Taxonomy" id="180088"/>
    <lineage>
        <taxon>Eukaryota</taxon>
        <taxon>Fungi</taxon>
        <taxon>Dikarya</taxon>
        <taxon>Basidiomycota</taxon>
        <taxon>Agaricomycotina</taxon>
        <taxon>Agaricomycetes</taxon>
        <taxon>Agaricomycetidae</taxon>
        <taxon>Boletales</taxon>
        <taxon>Suillineae</taxon>
        <taxon>Rhizopogonaceae</taxon>
        <taxon>Rhizopogon</taxon>
    </lineage>
</organism>
<dbReference type="Proteomes" id="UP000183567">
    <property type="component" value="Unassembled WGS sequence"/>
</dbReference>
<proteinExistence type="predicted"/>
<evidence type="ECO:0000256" key="1">
    <source>
        <dbReference type="ARBA" id="ARBA00022574"/>
    </source>
</evidence>
<dbReference type="PANTHER" id="PTHR44019:SF8">
    <property type="entry name" value="POC1 CENTRIOLAR PROTEIN HOMOLOG"/>
    <property type="match status" value="1"/>
</dbReference>